<evidence type="ECO:0000313" key="1">
    <source>
        <dbReference type="EMBL" id="CAK9006251.1"/>
    </source>
</evidence>
<dbReference type="EMBL" id="CAXAMM010005147">
    <property type="protein sequence ID" value="CAK9006251.1"/>
    <property type="molecule type" value="Genomic_DNA"/>
</dbReference>
<accession>A0ABP0IVX8</accession>
<organism evidence="1 2">
    <name type="scientific">Durusdinium trenchii</name>
    <dbReference type="NCBI Taxonomy" id="1381693"/>
    <lineage>
        <taxon>Eukaryota</taxon>
        <taxon>Sar</taxon>
        <taxon>Alveolata</taxon>
        <taxon>Dinophyceae</taxon>
        <taxon>Suessiales</taxon>
        <taxon>Symbiodiniaceae</taxon>
        <taxon>Durusdinium</taxon>
    </lineage>
</organism>
<keyword evidence="2" id="KW-1185">Reference proteome</keyword>
<name>A0ABP0IVX8_9DINO</name>
<reference evidence="1 2" key="1">
    <citation type="submission" date="2024-02" db="EMBL/GenBank/DDBJ databases">
        <authorList>
            <person name="Chen Y."/>
            <person name="Shah S."/>
            <person name="Dougan E. K."/>
            <person name="Thang M."/>
            <person name="Chan C."/>
        </authorList>
    </citation>
    <scope>NUCLEOTIDE SEQUENCE [LARGE SCALE GENOMIC DNA]</scope>
</reference>
<gene>
    <name evidence="1" type="ORF">SCF082_LOCUS8948</name>
</gene>
<evidence type="ECO:0000313" key="2">
    <source>
        <dbReference type="Proteomes" id="UP001642464"/>
    </source>
</evidence>
<comment type="caution">
    <text evidence="1">The sequence shown here is derived from an EMBL/GenBank/DDBJ whole genome shotgun (WGS) entry which is preliminary data.</text>
</comment>
<proteinExistence type="predicted"/>
<protein>
    <submittedName>
        <fullName evidence="1">Beta-agarase AgaB34</fullName>
    </submittedName>
</protein>
<sequence>MVKGKSKGSDEFEDQLADKSYKSGIQEVIKTTPVQPGDFDKKVFCLLDALNEKGRAMEACEILQNSLRGVQRRRISNWRGYIYKLIRQVDESAYHEMKESREKEKENGTRRRSKKTNEGNEENAASAPSKKEFNKGATEFIPGKPWKTPEVLPKTLRKDAAEFVPTAAQPAPIFPPPLMPLPGPAAPFPNITTPAWTASNGAGHRKTAQTPMKPDAQEFFPGVSAWAGAMVMPKGKAKAKVKPKGSPSRAPANAAQPVSPGLLSGGRDTDTAGGTSPSQSSPVVLDPAKQDKVAISDGCRKAFASLVVPKGKSKGCQVTGVLTAPECQALLACAQQRGFSLENRAGGASGRLVTKDPWLAEQLWKRLSGLVPCIIKGKKVLGIQDDMFLQCGARGAAVADGSVALQVCLDSSQLSAGDAFILTAPEAGPTGAWLTALMHCGKRSWLSAAQEALGLGGPAPERRLRLGALTLVASLASMLVVLRGQKRLK</sequence>
<dbReference type="Proteomes" id="UP001642464">
    <property type="component" value="Unassembled WGS sequence"/>
</dbReference>